<feature type="compositionally biased region" description="Basic and acidic residues" evidence="1">
    <location>
        <begin position="625"/>
        <end position="634"/>
    </location>
</feature>
<keyword evidence="2" id="KW-1133">Transmembrane helix</keyword>
<feature type="compositionally biased region" description="Low complexity" evidence="1">
    <location>
        <begin position="338"/>
        <end position="362"/>
    </location>
</feature>
<feature type="region of interest" description="Disordered" evidence="1">
    <location>
        <begin position="518"/>
        <end position="656"/>
    </location>
</feature>
<feature type="region of interest" description="Disordered" evidence="1">
    <location>
        <begin position="338"/>
        <end position="371"/>
    </location>
</feature>
<feature type="chain" id="PRO_5037572461" evidence="3">
    <location>
        <begin position="39"/>
        <end position="656"/>
    </location>
</feature>
<keyword evidence="2" id="KW-0812">Transmembrane</keyword>
<evidence type="ECO:0000313" key="5">
    <source>
        <dbReference type="WBParaSite" id="Minc3s01003g19762"/>
    </source>
</evidence>
<protein>
    <submittedName>
        <fullName evidence="5">Uncharacterized protein</fullName>
    </submittedName>
</protein>
<evidence type="ECO:0000256" key="3">
    <source>
        <dbReference type="SAM" id="SignalP"/>
    </source>
</evidence>
<keyword evidence="2" id="KW-0472">Membrane</keyword>
<organism evidence="4 5">
    <name type="scientific">Meloidogyne incognita</name>
    <name type="common">Southern root-knot nematode worm</name>
    <name type="synonym">Oxyuris incognita</name>
    <dbReference type="NCBI Taxonomy" id="6306"/>
    <lineage>
        <taxon>Eukaryota</taxon>
        <taxon>Metazoa</taxon>
        <taxon>Ecdysozoa</taxon>
        <taxon>Nematoda</taxon>
        <taxon>Chromadorea</taxon>
        <taxon>Rhabditida</taxon>
        <taxon>Tylenchina</taxon>
        <taxon>Tylenchomorpha</taxon>
        <taxon>Tylenchoidea</taxon>
        <taxon>Meloidogynidae</taxon>
        <taxon>Meloidogyninae</taxon>
        <taxon>Meloidogyne</taxon>
        <taxon>Meloidogyne incognita group</taxon>
    </lineage>
</organism>
<accession>A0A914LXE9</accession>
<sequence length="656" mass="73758">MLFCLLHPMDHNTGPLARKSSTLCVLLLISIAALLVLAVPGQANVEEVGVANHIKDEDGVTLEGDSKLANTSLRYDYYKERFPNVCEFEIAAPHIKIRYNGEKCTVELITKEKMEMIKFTTGMEGNNFTCLEDCKGGRHHIHDGFSNLLPFAYSINNEELGKISANPNYDTETVCVKKESCGGMCMKETFLEVLWSKCGSNVYAHTHLIGEAARGLDKFKKNDSKEFKVNLEISDGSFKMEFNEDKKNIFETTKDNTLCLPSTSDALIKPEAWKIKNGGKDLEGKYLLVFHLLPQNATRMYNEDGKVLELPGGPNCDLFIQFERGPYQFLRVDPKKTTTVTTTTTTTEPTTATNKTAPTTGTQQVNSTPTAKVQEVKDTEKGSNGWIVVILFLLLVAVGIGIGFYVWHSKSKKAKQQEEEIEEVNEEECDEEGELQTAYWANIGNEDAINEANFKRKIAKLPSLEDQYVREIYDRMNKHKAALHKKLLFEVYLPELQEKGYPIVGTYREWRKKTGFNVKPGESRDMHEGRIQKAAEQKKEKEAAKKYFDEKQTKDYYDENTKGGGEKIVQGEVEEFEPKVDWTKKDTILKESTSKHSDAKKESTSKHSDAKKESTSKHSTLKTDPAPEKADAVKSKQANTASSIPAEKSAVGETDQ</sequence>
<keyword evidence="3" id="KW-0732">Signal</keyword>
<feature type="signal peptide" evidence="3">
    <location>
        <begin position="1"/>
        <end position="38"/>
    </location>
</feature>
<evidence type="ECO:0000256" key="1">
    <source>
        <dbReference type="SAM" id="MobiDB-lite"/>
    </source>
</evidence>
<feature type="transmembrane region" description="Helical" evidence="2">
    <location>
        <begin position="386"/>
        <end position="407"/>
    </location>
</feature>
<dbReference type="AlphaFoldDB" id="A0A914LXE9"/>
<evidence type="ECO:0000313" key="4">
    <source>
        <dbReference type="Proteomes" id="UP000887563"/>
    </source>
</evidence>
<evidence type="ECO:0000256" key="2">
    <source>
        <dbReference type="SAM" id="Phobius"/>
    </source>
</evidence>
<reference evidence="5" key="1">
    <citation type="submission" date="2022-11" db="UniProtKB">
        <authorList>
            <consortium name="WormBaseParasite"/>
        </authorList>
    </citation>
    <scope>IDENTIFICATION</scope>
</reference>
<feature type="compositionally biased region" description="Basic and acidic residues" evidence="1">
    <location>
        <begin position="576"/>
        <end position="616"/>
    </location>
</feature>
<name>A0A914LXE9_MELIC</name>
<keyword evidence="4" id="KW-1185">Reference proteome</keyword>
<dbReference type="WBParaSite" id="Minc3s01003g19762">
    <property type="protein sequence ID" value="Minc3s01003g19762"/>
    <property type="gene ID" value="Minc3s01003g19762"/>
</dbReference>
<feature type="compositionally biased region" description="Basic and acidic residues" evidence="1">
    <location>
        <begin position="521"/>
        <end position="565"/>
    </location>
</feature>
<proteinExistence type="predicted"/>
<dbReference type="Proteomes" id="UP000887563">
    <property type="component" value="Unplaced"/>
</dbReference>